<dbReference type="OrthoDB" id="6744at2157"/>
<dbReference type="EMBL" id="CP021324">
    <property type="protein sequence ID" value="ARS63830.1"/>
    <property type="molecule type" value="Genomic_DNA"/>
</dbReference>
<dbReference type="KEGG" id="nct:NMSP_0199"/>
<accession>A0A2Z2HQW3</accession>
<sequence length="365" mass="40473">MNKKIQIAAISGAILFSIFVLTSSDNETSIPLPKPNSYSENDSVMILAENLDKPRAIAVYDNRIFVTEKGGTIRVIENDQLLESPLATFRTPNVFDGGLLGIAVHPNFSNNNFLYVFLTYEENGNLWNKVLRITEENNKLKDVEIIIDKIPGSSFYNGGFLKFGPDGKLYVGTGTVSDDSHLPQDINSLAGKILRLNDDGTIPSDNPFTNSPVYSLGHRHTQGMTWDDQNNLYVAEFGPEKNDEINLIKSGKNYGWPEQQCSGSDDFENAILCYDPSIEPGGILFYSGDKINFESKFILASMRASNLYQVDFEEGLSSQKSILSGNGRIRDVVEGPDGSIYVITSNTDGKGFPDRLDDRLLRILK</sequence>
<dbReference type="InterPro" id="IPR011041">
    <property type="entry name" value="Quinoprot_gluc/sorb_DH_b-prop"/>
</dbReference>
<reference evidence="2 3" key="1">
    <citation type="journal article" date="2017" name="Environ. Microbiol.">
        <title>Genome and epigenome of a novel marine Thaumarchaeota strain suggest viral infection, phosphorothioation DNA modification and multiple restriction systems.</title>
        <authorList>
            <person name="Ahlgren N.A."/>
            <person name="Chen Y."/>
            <person name="Needham D.M."/>
            <person name="Parada A.E."/>
            <person name="Sachdeva R."/>
            <person name="Trinh V."/>
            <person name="Chen T."/>
            <person name="Fuhrman J.A."/>
        </authorList>
    </citation>
    <scope>NUCLEOTIDE SEQUENCE [LARGE SCALE GENOMIC DNA]</scope>
    <source>
        <strain evidence="2 3">SPOT01</strain>
    </source>
</reference>
<dbReference type="GeneID" id="32900700"/>
<organism evidence="2 3">
    <name type="scientific">Candidatus Nitrosomarinus catalinensis</name>
    <dbReference type="NCBI Taxonomy" id="1898749"/>
    <lineage>
        <taxon>Archaea</taxon>
        <taxon>Nitrososphaerota</taxon>
        <taxon>Nitrososphaeria</taxon>
        <taxon>Nitrosopumilales</taxon>
        <taxon>Nitrosopumilaceae</taxon>
        <taxon>Candidatus Nitrosomarinus</taxon>
    </lineage>
</organism>
<dbReference type="PANTHER" id="PTHR19328">
    <property type="entry name" value="HEDGEHOG-INTERACTING PROTEIN"/>
    <property type="match status" value="1"/>
</dbReference>
<dbReference type="InterPro" id="IPR012938">
    <property type="entry name" value="Glc/Sorbosone_DH"/>
</dbReference>
<evidence type="ECO:0000259" key="1">
    <source>
        <dbReference type="Pfam" id="PF07995"/>
    </source>
</evidence>
<evidence type="ECO:0000313" key="3">
    <source>
        <dbReference type="Proteomes" id="UP000249949"/>
    </source>
</evidence>
<dbReference type="AlphaFoldDB" id="A0A2Z2HQW3"/>
<dbReference type="InterPro" id="IPR011042">
    <property type="entry name" value="6-blade_b-propeller_TolB-like"/>
</dbReference>
<dbReference type="Gene3D" id="2.120.10.30">
    <property type="entry name" value="TolB, C-terminal domain"/>
    <property type="match status" value="1"/>
</dbReference>
<dbReference type="Proteomes" id="UP000249949">
    <property type="component" value="Chromosome"/>
</dbReference>
<protein>
    <submittedName>
        <fullName evidence="2">Glucose / Sorbosone dehydrogenase</fullName>
    </submittedName>
</protein>
<proteinExistence type="predicted"/>
<dbReference type="SUPFAM" id="SSF50952">
    <property type="entry name" value="Soluble quinoprotein glucose dehydrogenase"/>
    <property type="match status" value="1"/>
</dbReference>
<evidence type="ECO:0000313" key="2">
    <source>
        <dbReference type="EMBL" id="ARS63830.1"/>
    </source>
</evidence>
<dbReference type="Pfam" id="PF07995">
    <property type="entry name" value="GSDH"/>
    <property type="match status" value="1"/>
</dbReference>
<gene>
    <name evidence="2" type="ORF">NMSP_0199</name>
</gene>
<feature type="domain" description="Glucose/Sorbosone dehydrogenase" evidence="1">
    <location>
        <begin position="51"/>
        <end position="350"/>
    </location>
</feature>
<name>A0A2Z2HQW3_9ARCH</name>
<dbReference type="RefSeq" id="WP_086907051.1">
    <property type="nucleotide sequence ID" value="NZ_CP021324.1"/>
</dbReference>
<dbReference type="PANTHER" id="PTHR19328:SF13">
    <property type="entry name" value="HIPL1 PROTEIN"/>
    <property type="match status" value="1"/>
</dbReference>
<keyword evidence="3" id="KW-1185">Reference proteome</keyword>